<protein>
    <submittedName>
        <fullName evidence="2">Uncharacterized protein</fullName>
    </submittedName>
</protein>
<accession>A0AAN5CAH6</accession>
<evidence type="ECO:0000313" key="2">
    <source>
        <dbReference type="EMBL" id="GMR34864.1"/>
    </source>
</evidence>
<evidence type="ECO:0000313" key="3">
    <source>
        <dbReference type="Proteomes" id="UP001328107"/>
    </source>
</evidence>
<dbReference type="Proteomes" id="UP001328107">
    <property type="component" value="Unassembled WGS sequence"/>
</dbReference>
<reference evidence="3" key="1">
    <citation type="submission" date="2022-10" db="EMBL/GenBank/DDBJ databases">
        <title>Genome assembly of Pristionchus species.</title>
        <authorList>
            <person name="Yoshida K."/>
            <person name="Sommer R.J."/>
        </authorList>
    </citation>
    <scope>NUCLEOTIDE SEQUENCE [LARGE SCALE GENOMIC DNA]</scope>
    <source>
        <strain evidence="3">RS5460</strain>
    </source>
</reference>
<evidence type="ECO:0000256" key="1">
    <source>
        <dbReference type="SAM" id="MobiDB-lite"/>
    </source>
</evidence>
<dbReference type="EMBL" id="BTRK01000002">
    <property type="protein sequence ID" value="GMR34864.1"/>
    <property type="molecule type" value="Genomic_DNA"/>
</dbReference>
<feature type="compositionally biased region" description="Basic and acidic residues" evidence="1">
    <location>
        <begin position="91"/>
        <end position="100"/>
    </location>
</feature>
<organism evidence="2 3">
    <name type="scientific">Pristionchus mayeri</name>
    <dbReference type="NCBI Taxonomy" id="1317129"/>
    <lineage>
        <taxon>Eukaryota</taxon>
        <taxon>Metazoa</taxon>
        <taxon>Ecdysozoa</taxon>
        <taxon>Nematoda</taxon>
        <taxon>Chromadorea</taxon>
        <taxon>Rhabditida</taxon>
        <taxon>Rhabditina</taxon>
        <taxon>Diplogasteromorpha</taxon>
        <taxon>Diplogasteroidea</taxon>
        <taxon>Neodiplogasteridae</taxon>
        <taxon>Pristionchus</taxon>
    </lineage>
</organism>
<name>A0AAN5CAH6_9BILA</name>
<sequence length="127" mass="14719">MKKMIDNFLLLQQMTNYAPHSVNNPNCTVFIADPVYRIIPHPLPAGSLTSVRGERIQPDARASSSCFRENFQRSYKGGHACLPSSNRIGRVVRERERDKDGVEEDREWETEREEERNREGENEDGRE</sequence>
<dbReference type="AlphaFoldDB" id="A0AAN5CAH6"/>
<gene>
    <name evidence="2" type="ORF">PMAYCL1PPCAC_05059</name>
</gene>
<feature type="compositionally biased region" description="Basic and acidic residues" evidence="1">
    <location>
        <begin position="113"/>
        <end position="127"/>
    </location>
</feature>
<feature type="region of interest" description="Disordered" evidence="1">
    <location>
        <begin position="86"/>
        <end position="127"/>
    </location>
</feature>
<keyword evidence="3" id="KW-1185">Reference proteome</keyword>
<comment type="caution">
    <text evidence="2">The sequence shown here is derived from an EMBL/GenBank/DDBJ whole genome shotgun (WGS) entry which is preliminary data.</text>
</comment>
<feature type="compositionally biased region" description="Acidic residues" evidence="1">
    <location>
        <begin position="101"/>
        <end position="112"/>
    </location>
</feature>
<proteinExistence type="predicted"/>